<name>A0ABR7M7I0_9BACT</name>
<dbReference type="NCBIfam" id="TIGR00539">
    <property type="entry name" value="hemN_rel"/>
    <property type="match status" value="1"/>
</dbReference>
<feature type="region of interest" description="Disordered" evidence="3">
    <location>
        <begin position="1"/>
        <end position="25"/>
    </location>
</feature>
<dbReference type="EMBL" id="MBUA01000012">
    <property type="protein sequence ID" value="MBC6490963.1"/>
    <property type="molecule type" value="Genomic_DNA"/>
</dbReference>
<feature type="domain" description="Radical SAM core" evidence="4">
    <location>
        <begin position="1"/>
        <end position="205"/>
    </location>
</feature>
<reference evidence="5 6" key="1">
    <citation type="submission" date="2016-07" db="EMBL/GenBank/DDBJ databases">
        <title>Genome analysis of Flavihumibacter stibioxidans YS-17.</title>
        <authorList>
            <person name="Shi K."/>
            <person name="Han Y."/>
            <person name="Wang G."/>
        </authorList>
    </citation>
    <scope>NUCLEOTIDE SEQUENCE [LARGE SCALE GENOMIC DNA]</scope>
    <source>
        <strain evidence="5 6">YS-17</strain>
    </source>
</reference>
<keyword evidence="2" id="KW-0143">Chaperone</keyword>
<keyword evidence="2" id="KW-0349">Heme</keyword>
<dbReference type="InterPro" id="IPR006638">
    <property type="entry name" value="Elp3/MiaA/NifB-like_rSAM"/>
</dbReference>
<dbReference type="SMART" id="SM00729">
    <property type="entry name" value="Elp3"/>
    <property type="match status" value="1"/>
</dbReference>
<keyword evidence="2" id="KW-0949">S-adenosyl-L-methionine</keyword>
<evidence type="ECO:0000256" key="1">
    <source>
        <dbReference type="ARBA" id="ARBA00006100"/>
    </source>
</evidence>
<evidence type="ECO:0000313" key="5">
    <source>
        <dbReference type="EMBL" id="MBC6490963.1"/>
    </source>
</evidence>
<keyword evidence="6" id="KW-1185">Reference proteome</keyword>
<proteinExistence type="inferred from homology"/>
<comment type="similarity">
    <text evidence="1">Belongs to the anaerobic coproporphyrinogen-III oxidase family. HemW subfamily.</text>
</comment>
<evidence type="ECO:0000256" key="3">
    <source>
        <dbReference type="SAM" id="MobiDB-lite"/>
    </source>
</evidence>
<evidence type="ECO:0000256" key="2">
    <source>
        <dbReference type="RuleBase" id="RU364116"/>
    </source>
</evidence>
<dbReference type="InterPro" id="IPR058240">
    <property type="entry name" value="rSAM_sf"/>
</dbReference>
<dbReference type="PANTHER" id="PTHR13932">
    <property type="entry name" value="COPROPORPHYRINIGEN III OXIDASE"/>
    <property type="match status" value="1"/>
</dbReference>
<comment type="caution">
    <text evidence="5">The sequence shown here is derived from an EMBL/GenBank/DDBJ whole genome shotgun (WGS) entry which is preliminary data.</text>
</comment>
<comment type="function">
    <text evidence="2">Probably acts as a heme chaperone, transferring heme to an unknown acceptor. Binds one molecule of heme per monomer, possibly covalently. Binds 1 [4Fe-4S] cluster. The cluster is coordinated with 3 cysteines and an exchangeable S-adenosyl-L-methionine.</text>
</comment>
<evidence type="ECO:0000313" key="6">
    <source>
        <dbReference type="Proteomes" id="UP000765802"/>
    </source>
</evidence>
<keyword evidence="2" id="KW-0411">Iron-sulfur</keyword>
<dbReference type="InterPro" id="IPR004559">
    <property type="entry name" value="HemW-like"/>
</dbReference>
<accession>A0ABR7M7I0</accession>
<dbReference type="PROSITE" id="PS51918">
    <property type="entry name" value="RADICAL_SAM"/>
    <property type="match status" value="1"/>
</dbReference>
<dbReference type="PANTHER" id="PTHR13932:SF5">
    <property type="entry name" value="RADICAL S-ADENOSYL METHIONINE DOMAIN-CONTAINING PROTEIN 1, MITOCHONDRIAL"/>
    <property type="match status" value="1"/>
</dbReference>
<dbReference type="InterPro" id="IPR034505">
    <property type="entry name" value="Coproporphyrinogen-III_oxidase"/>
</dbReference>
<dbReference type="Proteomes" id="UP000765802">
    <property type="component" value="Unassembled WGS sequence"/>
</dbReference>
<comment type="subcellular location">
    <subcellularLocation>
        <location evidence="2">Cytoplasm</location>
    </subcellularLocation>
</comment>
<dbReference type="SUPFAM" id="SSF102114">
    <property type="entry name" value="Radical SAM enzymes"/>
    <property type="match status" value="1"/>
</dbReference>
<protein>
    <recommendedName>
        <fullName evidence="2">Heme chaperone HemW</fullName>
    </recommendedName>
</protein>
<keyword evidence="2" id="KW-0479">Metal-binding</keyword>
<keyword evidence="2" id="KW-0963">Cytoplasm</keyword>
<evidence type="ECO:0000259" key="4">
    <source>
        <dbReference type="PROSITE" id="PS51918"/>
    </source>
</evidence>
<dbReference type="Pfam" id="PF04055">
    <property type="entry name" value="Radical_SAM"/>
    <property type="match status" value="1"/>
</dbReference>
<sequence>MLTVDAAPHPHPSGGTRRVVPDGWHPTGGTRRVVPDGWHPTGELNQLLEALHRHFDISPDAEITLEANPDDINETILAGWRSAGINRLSIGVQSFREQDLQWMNRAHTAVEAERCILLALEAGFENLTIDLIYGTPGLSDDAWEANVQKALGLGVAHLSCYALTVEPKTALDHMVRTAKMPDTDPEQQGRQFLLLMDWMAAAGYEHYEISNFALPGKRSRHNSAYWQGVHYLGLGPGAHSFDGNRRRWNIANNALYTKGLLESTSTPIYEEEILTPENRFNEYIMTALRTLEGIDLNRVRRTIGEEQTKQLLTIASGHNSIEQRLHITDAFIRLTNTGKLFADGIAADLFIGV</sequence>
<gene>
    <name evidence="5" type="ORF">BC349_07965</name>
</gene>
<keyword evidence="2" id="KW-0004">4Fe-4S</keyword>
<dbReference type="InterPro" id="IPR007197">
    <property type="entry name" value="rSAM"/>
</dbReference>
<organism evidence="5 6">
    <name type="scientific">Flavihumibacter stibioxidans</name>
    <dbReference type="NCBI Taxonomy" id="1834163"/>
    <lineage>
        <taxon>Bacteria</taxon>
        <taxon>Pseudomonadati</taxon>
        <taxon>Bacteroidota</taxon>
        <taxon>Chitinophagia</taxon>
        <taxon>Chitinophagales</taxon>
        <taxon>Chitinophagaceae</taxon>
        <taxon>Flavihumibacter</taxon>
    </lineage>
</organism>
<keyword evidence="2" id="KW-0408">Iron</keyword>
<dbReference type="Gene3D" id="3.30.750.200">
    <property type="match status" value="1"/>
</dbReference>